<dbReference type="Pfam" id="PF00593">
    <property type="entry name" value="TonB_dep_Rec_b-barrel"/>
    <property type="match status" value="1"/>
</dbReference>
<dbReference type="SUPFAM" id="SSF56935">
    <property type="entry name" value="Porins"/>
    <property type="match status" value="1"/>
</dbReference>
<dbReference type="InterPro" id="IPR012910">
    <property type="entry name" value="Plug_dom"/>
</dbReference>
<evidence type="ECO:0000256" key="11">
    <source>
        <dbReference type="PROSITE-ProRule" id="PRU01360"/>
    </source>
</evidence>
<keyword evidence="10 11" id="KW-0998">Cell outer membrane</keyword>
<organism evidence="16 17">
    <name type="scientific">Saccharobesus litoralis</name>
    <dbReference type="NCBI Taxonomy" id="2172099"/>
    <lineage>
        <taxon>Bacteria</taxon>
        <taxon>Pseudomonadati</taxon>
        <taxon>Pseudomonadota</taxon>
        <taxon>Gammaproteobacteria</taxon>
        <taxon>Alteromonadales</taxon>
        <taxon>Alteromonadaceae</taxon>
        <taxon>Saccharobesus</taxon>
    </lineage>
</organism>
<keyword evidence="17" id="KW-1185">Reference proteome</keyword>
<feature type="chain" id="PRO_5015620839" evidence="13">
    <location>
        <begin position="19"/>
        <end position="678"/>
    </location>
</feature>
<dbReference type="PANTHER" id="PTHR32552:SF81">
    <property type="entry name" value="TONB-DEPENDENT OUTER MEMBRANE RECEPTOR"/>
    <property type="match status" value="1"/>
</dbReference>
<keyword evidence="3 11" id="KW-1134">Transmembrane beta strand</keyword>
<keyword evidence="8 12" id="KW-0798">TonB box</keyword>
<evidence type="ECO:0000256" key="3">
    <source>
        <dbReference type="ARBA" id="ARBA00022452"/>
    </source>
</evidence>
<evidence type="ECO:0000256" key="12">
    <source>
        <dbReference type="RuleBase" id="RU003357"/>
    </source>
</evidence>
<evidence type="ECO:0000259" key="15">
    <source>
        <dbReference type="Pfam" id="PF07715"/>
    </source>
</evidence>
<dbReference type="Gene3D" id="2.40.170.20">
    <property type="entry name" value="TonB-dependent receptor, beta-barrel domain"/>
    <property type="match status" value="1"/>
</dbReference>
<evidence type="ECO:0000256" key="6">
    <source>
        <dbReference type="ARBA" id="ARBA00023004"/>
    </source>
</evidence>
<dbReference type="InterPro" id="IPR037066">
    <property type="entry name" value="Plug_dom_sf"/>
</dbReference>
<evidence type="ECO:0000259" key="14">
    <source>
        <dbReference type="Pfam" id="PF00593"/>
    </source>
</evidence>
<protein>
    <submittedName>
        <fullName evidence="16">TonB-dependent receptor</fullName>
    </submittedName>
</protein>
<dbReference type="GO" id="GO:0006826">
    <property type="term" value="P:iron ion transport"/>
    <property type="evidence" value="ECO:0007669"/>
    <property type="project" value="UniProtKB-KW"/>
</dbReference>
<keyword evidence="16" id="KW-0675">Receptor</keyword>
<keyword evidence="5 11" id="KW-0812">Transmembrane</keyword>
<comment type="similarity">
    <text evidence="11 12">Belongs to the TonB-dependent receptor family.</text>
</comment>
<dbReference type="InterPro" id="IPR036942">
    <property type="entry name" value="Beta-barrel_TonB_sf"/>
</dbReference>
<dbReference type="Proteomes" id="UP000244441">
    <property type="component" value="Chromosome"/>
</dbReference>
<dbReference type="PANTHER" id="PTHR32552">
    <property type="entry name" value="FERRICHROME IRON RECEPTOR-RELATED"/>
    <property type="match status" value="1"/>
</dbReference>
<accession>A0A2S0VNY2</accession>
<dbReference type="KEGG" id="cate:C2869_05480"/>
<feature type="signal peptide" evidence="13">
    <location>
        <begin position="1"/>
        <end position="18"/>
    </location>
</feature>
<evidence type="ECO:0000313" key="16">
    <source>
        <dbReference type="EMBL" id="AWB65927.1"/>
    </source>
</evidence>
<evidence type="ECO:0000256" key="10">
    <source>
        <dbReference type="ARBA" id="ARBA00023237"/>
    </source>
</evidence>
<keyword evidence="2 11" id="KW-0813">Transport</keyword>
<evidence type="ECO:0000256" key="4">
    <source>
        <dbReference type="ARBA" id="ARBA00022496"/>
    </source>
</evidence>
<keyword evidence="9 11" id="KW-0472">Membrane</keyword>
<dbReference type="InterPro" id="IPR000531">
    <property type="entry name" value="Beta-barrel_TonB"/>
</dbReference>
<keyword evidence="4" id="KW-0410">Iron transport</keyword>
<evidence type="ECO:0000256" key="9">
    <source>
        <dbReference type="ARBA" id="ARBA00023136"/>
    </source>
</evidence>
<dbReference type="GO" id="GO:0009279">
    <property type="term" value="C:cell outer membrane"/>
    <property type="evidence" value="ECO:0007669"/>
    <property type="project" value="UniProtKB-SubCell"/>
</dbReference>
<evidence type="ECO:0000256" key="7">
    <source>
        <dbReference type="ARBA" id="ARBA00023065"/>
    </source>
</evidence>
<evidence type="ECO:0000256" key="1">
    <source>
        <dbReference type="ARBA" id="ARBA00004571"/>
    </source>
</evidence>
<dbReference type="OrthoDB" id="99480at2"/>
<dbReference type="Pfam" id="PF07715">
    <property type="entry name" value="Plug"/>
    <property type="match status" value="1"/>
</dbReference>
<dbReference type="EMBL" id="CP026604">
    <property type="protein sequence ID" value="AWB65927.1"/>
    <property type="molecule type" value="Genomic_DNA"/>
</dbReference>
<dbReference type="Gene3D" id="2.170.130.10">
    <property type="entry name" value="TonB-dependent receptor, plug domain"/>
    <property type="match status" value="1"/>
</dbReference>
<evidence type="ECO:0000256" key="13">
    <source>
        <dbReference type="SAM" id="SignalP"/>
    </source>
</evidence>
<proteinExistence type="inferred from homology"/>
<evidence type="ECO:0000256" key="8">
    <source>
        <dbReference type="ARBA" id="ARBA00023077"/>
    </source>
</evidence>
<dbReference type="AlphaFoldDB" id="A0A2S0VNY2"/>
<evidence type="ECO:0000256" key="2">
    <source>
        <dbReference type="ARBA" id="ARBA00022448"/>
    </source>
</evidence>
<keyword evidence="6" id="KW-0408">Iron</keyword>
<dbReference type="PROSITE" id="PS52016">
    <property type="entry name" value="TONB_DEPENDENT_REC_3"/>
    <property type="match status" value="1"/>
</dbReference>
<feature type="domain" description="TonB-dependent receptor plug" evidence="15">
    <location>
        <begin position="39"/>
        <end position="143"/>
    </location>
</feature>
<evidence type="ECO:0000313" key="17">
    <source>
        <dbReference type="Proteomes" id="UP000244441"/>
    </source>
</evidence>
<keyword evidence="13" id="KW-0732">Signal</keyword>
<feature type="domain" description="TonB-dependent receptor-like beta-barrel" evidence="14">
    <location>
        <begin position="204"/>
        <end position="634"/>
    </location>
</feature>
<dbReference type="RefSeq" id="WP_108601999.1">
    <property type="nucleotide sequence ID" value="NZ_CP026604.1"/>
</dbReference>
<name>A0A2S0VNY2_9ALTE</name>
<gene>
    <name evidence="16" type="ORF">C2869_05480</name>
</gene>
<reference evidence="16 17" key="1">
    <citation type="submission" date="2018-01" db="EMBL/GenBank/DDBJ databases">
        <title>Genome sequence of a Cantenovulum-like bacteria.</title>
        <authorList>
            <person name="Tan W.R."/>
            <person name="Lau N.-S."/>
            <person name="Go F."/>
            <person name="Amirul A.-A.A."/>
        </authorList>
    </citation>
    <scope>NUCLEOTIDE SEQUENCE [LARGE SCALE GENOMIC DNA]</scope>
    <source>
        <strain evidence="16 17">CCB-QB4</strain>
    </source>
</reference>
<keyword evidence="7" id="KW-0406">Ion transport</keyword>
<evidence type="ECO:0000256" key="5">
    <source>
        <dbReference type="ARBA" id="ARBA00022692"/>
    </source>
</evidence>
<dbReference type="InterPro" id="IPR039426">
    <property type="entry name" value="TonB-dep_rcpt-like"/>
</dbReference>
<sequence length="678" mass="75232">MSKLTLPLLLSCSLPVFAHEQAAETIEVQGRALNLVGSSVSASEGVVGQKEIALRPLSRTGDVLELVPGMVVTQHSGTGKANQYFLRGFNLDHGTDFATVVDHMPVNMRSHGHGQGYTDLNFLIPETIRQVSYKKGAYYADVADFSGAGSAHFKTVSKLSHGSVGLTLGEHSFQRLVAMQDVSLGQDTLLAAVELNRYQGPWTNIDEDVDKRNLLLKYETELDHGQFGLTFMGYENTWNSADQIPSRAVKQGLIDAFGSIDDSVGGTTDRYSLSTYYQANNWQASAYVIQYGLNLWSNFTYFLDDPLNGDQFEQVDDRWIYGGQASLDLDGNWLGVDSSNTLGVDFRLDDISEVGLYHTKQRSRLGVTRSDAINQHSLGLYWQNRIEWTHHLSSVVAARYDYFDFDVKDKAGVNRNNVDLSVNSGQQSDDLLSLKGSVIYTFNPAWESYVSFGQGLHSNDARGTTIKVDPVDGSAVQTVDPLVRSTGYEIGLRGFIDEKINTSIALWNLELDSELLFVGDAGNTEASGASKRQGVELTAYYHINETFSFDVEYAYTDAKLDDGSAIPGAVEHVLQAGLNLDYANGWFGSLRTRYFGERALIEDSTVQSDPTHIWNLRAGYSTDKWTVTADILNLTNEQDHDVDYFYESQLSNEASPLEDIHYHVLEPRTVRISASLRF</sequence>
<comment type="subcellular location">
    <subcellularLocation>
        <location evidence="1 11">Cell outer membrane</location>
        <topology evidence="1 11">Multi-pass membrane protein</topology>
    </subcellularLocation>
</comment>